<protein>
    <submittedName>
        <fullName evidence="1">Uncharacterized protein</fullName>
    </submittedName>
</protein>
<evidence type="ECO:0000313" key="2">
    <source>
        <dbReference type="Proteomes" id="UP001159405"/>
    </source>
</evidence>
<sequence>MLIETHQQLSKVNLGTLTVGDTSVAIVNKARNLGVWFNSQLNFNSNYNPRSNTKHLLLDLPDKTKETTGDRAFFAASPTLWNALPDELRALGSL</sequence>
<name>A0ABN8NZJ0_9CNID</name>
<organism evidence="1 2">
    <name type="scientific">Porites lobata</name>
    <dbReference type="NCBI Taxonomy" id="104759"/>
    <lineage>
        <taxon>Eukaryota</taxon>
        <taxon>Metazoa</taxon>
        <taxon>Cnidaria</taxon>
        <taxon>Anthozoa</taxon>
        <taxon>Hexacorallia</taxon>
        <taxon>Scleractinia</taxon>
        <taxon>Fungiina</taxon>
        <taxon>Poritidae</taxon>
        <taxon>Porites</taxon>
    </lineage>
</organism>
<evidence type="ECO:0000313" key="1">
    <source>
        <dbReference type="EMBL" id="CAH3126512.1"/>
    </source>
</evidence>
<keyword evidence="2" id="KW-1185">Reference proteome</keyword>
<dbReference type="EMBL" id="CALNXK010000042">
    <property type="protein sequence ID" value="CAH3126512.1"/>
    <property type="molecule type" value="Genomic_DNA"/>
</dbReference>
<comment type="caution">
    <text evidence="1">The sequence shown here is derived from an EMBL/GenBank/DDBJ whole genome shotgun (WGS) entry which is preliminary data.</text>
</comment>
<gene>
    <name evidence="1" type="ORF">PLOB_00032479</name>
</gene>
<proteinExistence type="predicted"/>
<reference evidence="1 2" key="1">
    <citation type="submission" date="2022-05" db="EMBL/GenBank/DDBJ databases">
        <authorList>
            <consortium name="Genoscope - CEA"/>
            <person name="William W."/>
        </authorList>
    </citation>
    <scope>NUCLEOTIDE SEQUENCE [LARGE SCALE GENOMIC DNA]</scope>
</reference>
<accession>A0ABN8NZJ0</accession>
<dbReference type="Proteomes" id="UP001159405">
    <property type="component" value="Unassembled WGS sequence"/>
</dbReference>